<keyword evidence="1" id="KW-1133">Transmembrane helix</keyword>
<gene>
    <name evidence="2" type="ORF">MENT_LOCUS29760</name>
</gene>
<protein>
    <submittedName>
        <fullName evidence="2">Uncharacterized protein</fullName>
    </submittedName>
</protein>
<evidence type="ECO:0000313" key="3">
    <source>
        <dbReference type="Proteomes" id="UP000580250"/>
    </source>
</evidence>
<dbReference type="Proteomes" id="UP000580250">
    <property type="component" value="Unassembled WGS sequence"/>
</dbReference>
<organism evidence="2 3">
    <name type="scientific">Meloidogyne enterolobii</name>
    <name type="common">Root-knot nematode worm</name>
    <name type="synonym">Meloidogyne mayaguensis</name>
    <dbReference type="NCBI Taxonomy" id="390850"/>
    <lineage>
        <taxon>Eukaryota</taxon>
        <taxon>Metazoa</taxon>
        <taxon>Ecdysozoa</taxon>
        <taxon>Nematoda</taxon>
        <taxon>Chromadorea</taxon>
        <taxon>Rhabditida</taxon>
        <taxon>Tylenchina</taxon>
        <taxon>Tylenchomorpha</taxon>
        <taxon>Tylenchoidea</taxon>
        <taxon>Meloidogynidae</taxon>
        <taxon>Meloidogyninae</taxon>
        <taxon>Meloidogyne</taxon>
    </lineage>
</organism>
<reference evidence="2 3" key="1">
    <citation type="submission" date="2020-08" db="EMBL/GenBank/DDBJ databases">
        <authorList>
            <person name="Koutsovoulos G."/>
            <person name="Danchin GJ E."/>
        </authorList>
    </citation>
    <scope>NUCLEOTIDE SEQUENCE [LARGE SCALE GENOMIC DNA]</scope>
</reference>
<comment type="caution">
    <text evidence="2">The sequence shown here is derived from an EMBL/GenBank/DDBJ whole genome shotgun (WGS) entry which is preliminary data.</text>
</comment>
<accession>A0A6V7VUK6</accession>
<sequence>MAENKLRAQDKIPLNGESESIQSGETIFVYILYIYTFIFFVLVLPFFYFFFIFQNIFFFLPII</sequence>
<proteinExistence type="predicted"/>
<evidence type="ECO:0000313" key="2">
    <source>
        <dbReference type="EMBL" id="CAD2177861.1"/>
    </source>
</evidence>
<keyword evidence="1" id="KW-0812">Transmembrane</keyword>
<dbReference type="EMBL" id="CAJEWN010000306">
    <property type="protein sequence ID" value="CAD2177861.1"/>
    <property type="molecule type" value="Genomic_DNA"/>
</dbReference>
<name>A0A6V7VUK6_MELEN</name>
<evidence type="ECO:0000256" key="1">
    <source>
        <dbReference type="SAM" id="Phobius"/>
    </source>
</evidence>
<keyword evidence="1" id="KW-0472">Membrane</keyword>
<feature type="transmembrane region" description="Helical" evidence="1">
    <location>
        <begin position="27"/>
        <end position="60"/>
    </location>
</feature>
<dbReference type="AlphaFoldDB" id="A0A6V7VUK6"/>